<gene>
    <name evidence="2" type="ORF">QCA50_002611</name>
</gene>
<feature type="region of interest" description="Disordered" evidence="1">
    <location>
        <begin position="1"/>
        <end position="26"/>
    </location>
</feature>
<proteinExistence type="predicted"/>
<reference evidence="2 3" key="1">
    <citation type="submission" date="2022-09" db="EMBL/GenBank/DDBJ databases">
        <authorList>
            <person name="Palmer J.M."/>
        </authorList>
    </citation>
    <scope>NUCLEOTIDE SEQUENCE [LARGE SCALE GENOMIC DNA]</scope>
    <source>
        <strain evidence="2 3">DSM 7382</strain>
    </source>
</reference>
<comment type="caution">
    <text evidence="2">The sequence shown here is derived from an EMBL/GenBank/DDBJ whole genome shotgun (WGS) entry which is preliminary data.</text>
</comment>
<evidence type="ECO:0000256" key="1">
    <source>
        <dbReference type="SAM" id="MobiDB-lite"/>
    </source>
</evidence>
<feature type="compositionally biased region" description="Basic and acidic residues" evidence="1">
    <location>
        <begin position="1"/>
        <end position="17"/>
    </location>
</feature>
<dbReference type="Proteomes" id="UP001385951">
    <property type="component" value="Unassembled WGS sequence"/>
</dbReference>
<evidence type="ECO:0000313" key="3">
    <source>
        <dbReference type="Proteomes" id="UP001385951"/>
    </source>
</evidence>
<name>A0AAW0GUD5_9APHY</name>
<dbReference type="EMBL" id="JASBNA010000003">
    <property type="protein sequence ID" value="KAK7693046.1"/>
    <property type="molecule type" value="Genomic_DNA"/>
</dbReference>
<sequence length="115" mass="12735">MSKINNKDVKEDSRSDAEDVVESSSKKSAIVVEVPVKPAKGKTIKRGWVSLEATQQGISKKRIAETTLEYTKGLIEDKDNPMYTPTYLLPSKSLHISISISAKMKSRSILAKNIK</sequence>
<accession>A0AAW0GUD5</accession>
<keyword evidence="3" id="KW-1185">Reference proteome</keyword>
<dbReference type="AlphaFoldDB" id="A0AAW0GUD5"/>
<protein>
    <submittedName>
        <fullName evidence="2">Uncharacterized protein</fullName>
    </submittedName>
</protein>
<evidence type="ECO:0000313" key="2">
    <source>
        <dbReference type="EMBL" id="KAK7693046.1"/>
    </source>
</evidence>
<organism evidence="2 3">
    <name type="scientific">Cerrena zonata</name>
    <dbReference type="NCBI Taxonomy" id="2478898"/>
    <lineage>
        <taxon>Eukaryota</taxon>
        <taxon>Fungi</taxon>
        <taxon>Dikarya</taxon>
        <taxon>Basidiomycota</taxon>
        <taxon>Agaricomycotina</taxon>
        <taxon>Agaricomycetes</taxon>
        <taxon>Polyporales</taxon>
        <taxon>Cerrenaceae</taxon>
        <taxon>Cerrena</taxon>
    </lineage>
</organism>